<feature type="chain" id="PRO_5007524724" evidence="1">
    <location>
        <begin position="24"/>
        <end position="888"/>
    </location>
</feature>
<evidence type="ECO:0000313" key="3">
    <source>
        <dbReference type="EMBL" id="GAT32316.1"/>
    </source>
</evidence>
<dbReference type="InterPro" id="IPR036439">
    <property type="entry name" value="Dockerin_dom_sf"/>
</dbReference>
<dbReference type="Proteomes" id="UP000076023">
    <property type="component" value="Unassembled WGS sequence"/>
</dbReference>
<dbReference type="Gene3D" id="1.10.1330.10">
    <property type="entry name" value="Dockerin domain"/>
    <property type="match status" value="1"/>
</dbReference>
<reference evidence="4" key="1">
    <citation type="journal article" date="2017" name="Genome Announc.">
        <title>Draft Genome Sequence of Terrimicrobium sacchariphilum NM-5T, a Facultative Anaerobic Soil Bacterium of the Class Spartobacteria.</title>
        <authorList>
            <person name="Qiu Y.L."/>
            <person name="Tourlousse D.M."/>
            <person name="Matsuura N."/>
            <person name="Ohashi A."/>
            <person name="Sekiguchi Y."/>
        </authorList>
    </citation>
    <scope>NUCLEOTIDE SEQUENCE [LARGE SCALE GENOMIC DNA]</scope>
    <source>
        <strain evidence="4">NM-5</strain>
    </source>
</reference>
<dbReference type="CDD" id="cd00063">
    <property type="entry name" value="FN3"/>
    <property type="match status" value="1"/>
</dbReference>
<feature type="signal peptide" evidence="1">
    <location>
        <begin position="1"/>
        <end position="23"/>
    </location>
</feature>
<gene>
    <name evidence="3" type="ORF">TSACC_2714</name>
</gene>
<accession>A0A146G6I3</accession>
<dbReference type="InParanoid" id="A0A146G6I3"/>
<protein>
    <submittedName>
        <fullName evidence="3">Fibronectin type III domain-containing protein</fullName>
    </submittedName>
</protein>
<name>A0A146G6I3_TERSA</name>
<evidence type="ECO:0000313" key="4">
    <source>
        <dbReference type="Proteomes" id="UP000076023"/>
    </source>
</evidence>
<dbReference type="InterPro" id="IPR002105">
    <property type="entry name" value="Dockerin_1_rpt"/>
</dbReference>
<dbReference type="SUPFAM" id="SSF63446">
    <property type="entry name" value="Type I dockerin domain"/>
    <property type="match status" value="1"/>
</dbReference>
<evidence type="ECO:0000259" key="2">
    <source>
        <dbReference type="PROSITE" id="PS50853"/>
    </source>
</evidence>
<dbReference type="EMBL" id="BDCO01000002">
    <property type="protein sequence ID" value="GAT32316.1"/>
    <property type="molecule type" value="Genomic_DNA"/>
</dbReference>
<evidence type="ECO:0000256" key="1">
    <source>
        <dbReference type="SAM" id="SignalP"/>
    </source>
</evidence>
<comment type="caution">
    <text evidence="3">The sequence shown here is derived from an EMBL/GenBank/DDBJ whole genome shotgun (WGS) entry which is preliminary data.</text>
</comment>
<sequence>MSFGLKLLPRFALLLASASLLNAQSFPNVPSVYVHYSADNMANVTTAPLSQTFTSANVDLANQLLTGLPDLGFPSVSKSFATPVYFSTTGTLPAPLQPNTPYYVVGTAAGGYKVYPLATDADAPYQPGSLLGEKVHIAQNAYLGVRNVVFTNGGTGTHTLSTKKLLFQLNDLTANGFNSAGPNATNKHAMLELDTDASGHWYFKTLGAISRENWVGSYNGYGPTLFQNGDKYAARQRIGNKRVVYQIFVCRVRSFKERQVFKVLDNPTHINTTNNQISYGWDSRMVGKVATGDLMRVKASSGSTLPAPLVEGTDYYANKVDTKFMTLHLTAADAASGANAIDLTTTGDGSFLFYAPQRVGDARRWSFFAEVLEPGSGGGNTLSARLQEPMPSGASILKNATAFLSGGNNGNITGFSSVENLTPVVFWVPPGATLPAPLVAGTRYWISKATPTASSARLHTSLASAQAGVGKSLAASGCITYTAAGTGESLVSYDDDATYIGYGTLQSAIEPPPLRVTFGDLKVLVFKIDFNDPDPSVTNAVATLGVNEAVTSTRALTLVKGNTPPAVQDSSKAWTLFNSAQGHVPIDLDCYEIVFGSTDSTDPTADIQSIVDYLRVKYNIGSGVQAPATPGGVTATAGDRRVSLSWSPVSGAASYRVKVGSSPSGPFSLLGEVDGSAQNFLHENLTNGTTYYYRVSAVNAGGESVDSSTVQAVPVNPPALTGAVSRRVHGAAGTFDIPISISPTGSVPVECRIGSALTLVASFDKDIVTCDAVVTAGNASLAEDSVVSGKDVTVHLSDVSDVQTVQVALENVTASDGSVLPSGVLKVKILSGDVNANSAVNALDGALIASAYGKPLATNNFRYDVDASGSINSQDNVLTGKRSGNSQP</sequence>
<dbReference type="AlphaFoldDB" id="A0A146G6I3"/>
<dbReference type="SMART" id="SM00060">
    <property type="entry name" value="FN3"/>
    <property type="match status" value="1"/>
</dbReference>
<dbReference type="STRING" id="690879.TSACC_2714"/>
<dbReference type="OrthoDB" id="9809583at2"/>
<dbReference type="Pfam" id="PF00041">
    <property type="entry name" value="fn3"/>
    <property type="match status" value="1"/>
</dbReference>
<dbReference type="Pfam" id="PF00404">
    <property type="entry name" value="Dockerin_1"/>
    <property type="match status" value="1"/>
</dbReference>
<dbReference type="RefSeq" id="WP_153811252.1">
    <property type="nucleotide sequence ID" value="NZ_BDCO01000002.1"/>
</dbReference>
<dbReference type="GO" id="GO:0004553">
    <property type="term" value="F:hydrolase activity, hydrolyzing O-glycosyl compounds"/>
    <property type="evidence" value="ECO:0007669"/>
    <property type="project" value="InterPro"/>
</dbReference>
<dbReference type="Gene3D" id="2.60.40.10">
    <property type="entry name" value="Immunoglobulins"/>
    <property type="match status" value="1"/>
</dbReference>
<dbReference type="SUPFAM" id="SSF49265">
    <property type="entry name" value="Fibronectin type III"/>
    <property type="match status" value="1"/>
</dbReference>
<dbReference type="PROSITE" id="PS50853">
    <property type="entry name" value="FN3"/>
    <property type="match status" value="1"/>
</dbReference>
<keyword evidence="1" id="KW-0732">Signal</keyword>
<dbReference type="InterPro" id="IPR013783">
    <property type="entry name" value="Ig-like_fold"/>
</dbReference>
<proteinExistence type="predicted"/>
<keyword evidence="4" id="KW-1185">Reference proteome</keyword>
<organism evidence="3 4">
    <name type="scientific">Terrimicrobium sacchariphilum</name>
    <dbReference type="NCBI Taxonomy" id="690879"/>
    <lineage>
        <taxon>Bacteria</taxon>
        <taxon>Pseudomonadati</taxon>
        <taxon>Verrucomicrobiota</taxon>
        <taxon>Terrimicrobiia</taxon>
        <taxon>Terrimicrobiales</taxon>
        <taxon>Terrimicrobiaceae</taxon>
        <taxon>Terrimicrobium</taxon>
    </lineage>
</organism>
<feature type="domain" description="Fibronectin type-III" evidence="2">
    <location>
        <begin position="626"/>
        <end position="718"/>
    </location>
</feature>
<dbReference type="InterPro" id="IPR036116">
    <property type="entry name" value="FN3_sf"/>
</dbReference>
<dbReference type="GO" id="GO:0000272">
    <property type="term" value="P:polysaccharide catabolic process"/>
    <property type="evidence" value="ECO:0007669"/>
    <property type="project" value="InterPro"/>
</dbReference>
<dbReference type="InterPro" id="IPR003961">
    <property type="entry name" value="FN3_dom"/>
</dbReference>